<dbReference type="PANTHER" id="PTHR33607:SF2">
    <property type="entry name" value="ENDONUCLEASE-1"/>
    <property type="match status" value="1"/>
</dbReference>
<sequence>MSVVTDKPNNRKRALDDANESVSKMSNSMDARTGSSVKIPTRIPTKNPSSQLDQSNKSSTQGLIAEPIVKKDTESMTDGPTEPSTVSPTSLPIQTKGKKIIPCVRCINSLRTKLFKLKTHNGMIAYRDVVSLAKSYMYDMYTGATSDTVKSHGSAYNIEHAVIAKIVGPRPTDETFPFINKESYHDPHILFPTSKDVNTLRGNYVYGHVADSREKAIKLSVETGANISIVNKQDVLLNTKNTNPELGKLTTLTARSRIDPKVPEEDDIYIDDTRARMIRGDRNDFAFCNIGECIFQPSKKFSGDISRTVFYYFLMYAFDTTKRPYTGEQPWIGNVETHRIINCQGFNFDAWRKFFFDHVDDYYNWAKNDPITAIETERNKYIIKTTSVPNIFVGFKTGDGRYQSSTFDVVEDLLFGREHNHKQYEDLVFHQGTKHPYSIDYFQTRRDGYLYEDPMYNHLYRQVSRDMLCGDVINEENRLAHTNQQRLYGKVDSTTVHKPESLTVHKGGDTPRRLYIKTNMLTSRSHKVIC</sequence>
<feature type="compositionally biased region" description="Polar residues" evidence="3">
    <location>
        <begin position="20"/>
        <end position="62"/>
    </location>
</feature>
<feature type="compositionally biased region" description="Polar residues" evidence="3">
    <location>
        <begin position="76"/>
        <end position="92"/>
    </location>
</feature>
<accession>A0A5K0UBG4</accession>
<dbReference type="Pfam" id="PF04231">
    <property type="entry name" value="Endonuclease_1"/>
    <property type="match status" value="1"/>
</dbReference>
<dbReference type="GO" id="GO:0016787">
    <property type="term" value="F:hydrolase activity"/>
    <property type="evidence" value="ECO:0007669"/>
    <property type="project" value="UniProtKB-KW"/>
</dbReference>
<organism evidence="4 5">
    <name type="scientific">Yasminevirus sp. GU-2018</name>
    <dbReference type="NCBI Taxonomy" id="2420051"/>
    <lineage>
        <taxon>Viruses</taxon>
        <taxon>Varidnaviria</taxon>
        <taxon>Bamfordvirae</taxon>
        <taxon>Nucleocytoviricota</taxon>
        <taxon>Megaviricetes</taxon>
        <taxon>Imitervirales</taxon>
        <taxon>Mimiviridae</taxon>
        <taxon>Klosneuvirinae</taxon>
        <taxon>Yasminevirus</taxon>
        <taxon>Yasminevirus saudimassiliense</taxon>
    </lineage>
</organism>
<evidence type="ECO:0000313" key="5">
    <source>
        <dbReference type="Proteomes" id="UP000594342"/>
    </source>
</evidence>
<evidence type="ECO:0000256" key="3">
    <source>
        <dbReference type="SAM" id="MobiDB-lite"/>
    </source>
</evidence>
<name>A0A5K0UBG4_9VIRU</name>
<evidence type="ECO:0000313" key="4">
    <source>
        <dbReference type="EMBL" id="VBB18953.1"/>
    </source>
</evidence>
<evidence type="ECO:0000256" key="2">
    <source>
        <dbReference type="ARBA" id="ARBA00022801"/>
    </source>
</evidence>
<keyword evidence="2" id="KW-0378">Hydrolase</keyword>
<dbReference type="InterPro" id="IPR007346">
    <property type="entry name" value="Endonuclease-I"/>
</dbReference>
<dbReference type="PANTHER" id="PTHR33607">
    <property type="entry name" value="ENDONUCLEASE-1"/>
    <property type="match status" value="1"/>
</dbReference>
<comment type="caution">
    <text evidence="4">The sequence shown here is derived from an EMBL/GenBank/DDBJ whole genome shotgun (WGS) entry which is preliminary data.</text>
</comment>
<gene>
    <name evidence="4" type="ORF">YASMINEVIRUS_1485</name>
</gene>
<keyword evidence="5" id="KW-1185">Reference proteome</keyword>
<protein>
    <submittedName>
        <fullName evidence="4">Uncharacterized protein</fullName>
    </submittedName>
</protein>
<proteinExistence type="predicted"/>
<keyword evidence="1" id="KW-0540">Nuclease</keyword>
<dbReference type="GO" id="GO:0004518">
    <property type="term" value="F:nuclease activity"/>
    <property type="evidence" value="ECO:0007669"/>
    <property type="project" value="UniProtKB-KW"/>
</dbReference>
<dbReference type="InterPro" id="IPR044925">
    <property type="entry name" value="His-Me_finger_sf"/>
</dbReference>
<evidence type="ECO:0000256" key="1">
    <source>
        <dbReference type="ARBA" id="ARBA00022722"/>
    </source>
</evidence>
<reference evidence="4 5" key="1">
    <citation type="submission" date="2018-10" db="EMBL/GenBank/DDBJ databases">
        <authorList>
            <consortium name="IHU Genomes"/>
        </authorList>
    </citation>
    <scope>NUCLEOTIDE SEQUENCE [LARGE SCALE GENOMIC DNA]</scope>
    <source>
        <strain evidence="4 5">A1</strain>
    </source>
</reference>
<dbReference type="EMBL" id="UPSH01000001">
    <property type="protein sequence ID" value="VBB18953.1"/>
    <property type="molecule type" value="Genomic_DNA"/>
</dbReference>
<dbReference type="SUPFAM" id="SSF54060">
    <property type="entry name" value="His-Me finger endonucleases"/>
    <property type="match status" value="2"/>
</dbReference>
<dbReference type="Proteomes" id="UP000594342">
    <property type="component" value="Unassembled WGS sequence"/>
</dbReference>
<feature type="region of interest" description="Disordered" evidence="3">
    <location>
        <begin position="1"/>
        <end position="92"/>
    </location>
</feature>